<dbReference type="GO" id="GO:0010411">
    <property type="term" value="P:xyloglucan metabolic process"/>
    <property type="evidence" value="ECO:0007669"/>
    <property type="project" value="TreeGrafter"/>
</dbReference>
<dbReference type="SUPFAM" id="SSF110296">
    <property type="entry name" value="Oligoxyloglucan reducing end-specific cellobiohydrolase"/>
    <property type="match status" value="2"/>
</dbReference>
<name>A0A918PZD7_9CAUL</name>
<accession>A0A918PZD7</accession>
<reference evidence="8" key="2">
    <citation type="submission" date="2020-09" db="EMBL/GenBank/DDBJ databases">
        <authorList>
            <person name="Sun Q."/>
            <person name="Kim S."/>
        </authorList>
    </citation>
    <scope>NUCLEOTIDE SEQUENCE</scope>
    <source>
        <strain evidence="8">KCTC 32296</strain>
    </source>
</reference>
<comment type="caution">
    <text evidence="8">The sequence shown here is derived from an EMBL/GenBank/DDBJ whole genome shotgun (WGS) entry which is preliminary data.</text>
</comment>
<keyword evidence="2" id="KW-0378">Hydrolase</keyword>
<comment type="similarity">
    <text evidence="6">Belongs to the glycosyl hydrolase 74 family.</text>
</comment>
<evidence type="ECO:0000256" key="7">
    <source>
        <dbReference type="SAM" id="MobiDB-lite"/>
    </source>
</evidence>
<dbReference type="InterPro" id="IPR052025">
    <property type="entry name" value="Xyloglucanase_GH74"/>
</dbReference>
<evidence type="ECO:0000256" key="4">
    <source>
        <dbReference type="ARBA" id="ARBA00023295"/>
    </source>
</evidence>
<dbReference type="PANTHER" id="PTHR43739">
    <property type="entry name" value="XYLOGLUCANASE (EUROFUNG)"/>
    <property type="match status" value="1"/>
</dbReference>
<feature type="compositionally biased region" description="Low complexity" evidence="7">
    <location>
        <begin position="1"/>
        <end position="11"/>
    </location>
</feature>
<sequence>MLALTSTTLAQTPPPPPKPATAPVYTWQNVEILGGGFVPGVVFHPTEKGLVYARTDIGGAYRFDGAAGRWVQMLDFLGKADSQLYGVLSIGLDPQNPDRVYLAAGEYLGGNARKGAILISKDRGKTFTKTELPFWLGGNADGRSTGERLVVDPANPQTLWLGTSRDGLWRSADAGLTWTKNALPAEHVLWVLPDGKGSLYAGVEAKDGKSFYASHDNGATWVAVPGTPKGLMPHHAEFDAGGLLFMTFADGIGPNGVKDGAVRHFDPDNYHWFDITPLKPTTETFGYAGLSLDKQNPGTLVVSTINRWGSGDEIFRSTNGGKSWTPLSKKSAFDTSEAPWLLPYAGGSHDHLGHWIGDIDIDPFDSSRVFYVTGYGLWENRELASIDTGAKLNWRFTNQGLEETAVLELVSPPVGAPVFSALGDIGGFRHDDLTSAKDSTYFHPNGVHTRGMDFAEAKPSLIVRTSDRPPFGYYSEDGGKTWTGFASRPPTVTGNDYQTMGIGVSADGASWVWMPAKSEPYVSTDEGQTWVKSTGAPVNSESHIFPIADRVNPKKFYLYDNRKKTVYASEDGGLTFKVVTSNAVDWGGRMRAAPGNEGHLWVGGWNGLNVSDDGGKTFSTLPGFQEAWAVAFGKSAPGETYPSLFVWGKLNDREGLYFSSDLGARWVRLTTPSKQFGSIRGVMAGDPKVFGRLYIGTDGRGVLYGDFKLPEAKQ</sequence>
<organism evidence="8 9">
    <name type="scientific">Asticcacaulis endophyticus</name>
    <dbReference type="NCBI Taxonomy" id="1395890"/>
    <lineage>
        <taxon>Bacteria</taxon>
        <taxon>Pseudomonadati</taxon>
        <taxon>Pseudomonadota</taxon>
        <taxon>Alphaproteobacteria</taxon>
        <taxon>Caulobacterales</taxon>
        <taxon>Caulobacteraceae</taxon>
        <taxon>Asticcacaulis</taxon>
    </lineage>
</organism>
<keyword evidence="4" id="KW-0326">Glycosidase</keyword>
<dbReference type="GO" id="GO:0000272">
    <property type="term" value="P:polysaccharide catabolic process"/>
    <property type="evidence" value="ECO:0007669"/>
    <property type="project" value="UniProtKB-KW"/>
</dbReference>
<keyword evidence="1" id="KW-0732">Signal</keyword>
<dbReference type="PANTHER" id="PTHR43739:SF2">
    <property type="entry name" value="OLIGOXYLOGLUCAN-REDUCING END-SPECIFIC XYLOGLUCANASE-RELATED"/>
    <property type="match status" value="1"/>
</dbReference>
<keyword evidence="3" id="KW-0119">Carbohydrate metabolism</keyword>
<evidence type="ECO:0000256" key="3">
    <source>
        <dbReference type="ARBA" id="ARBA00023277"/>
    </source>
</evidence>
<protein>
    <submittedName>
        <fullName evidence="8">Carbohydrate-binding protein</fullName>
    </submittedName>
</protein>
<evidence type="ECO:0000256" key="6">
    <source>
        <dbReference type="ARBA" id="ARBA00037986"/>
    </source>
</evidence>
<dbReference type="Gene3D" id="2.130.10.10">
    <property type="entry name" value="YVTN repeat-like/Quinoprotein amine dehydrogenase"/>
    <property type="match status" value="2"/>
</dbReference>
<keyword evidence="9" id="KW-1185">Reference proteome</keyword>
<evidence type="ECO:0000256" key="5">
    <source>
        <dbReference type="ARBA" id="ARBA00023326"/>
    </source>
</evidence>
<evidence type="ECO:0000313" key="9">
    <source>
        <dbReference type="Proteomes" id="UP000662572"/>
    </source>
</evidence>
<dbReference type="CDD" id="cd15482">
    <property type="entry name" value="Sialidase_non-viral"/>
    <property type="match status" value="2"/>
</dbReference>
<feature type="region of interest" description="Disordered" evidence="7">
    <location>
        <begin position="1"/>
        <end position="20"/>
    </location>
</feature>
<dbReference type="InterPro" id="IPR015943">
    <property type="entry name" value="WD40/YVTN_repeat-like_dom_sf"/>
</dbReference>
<dbReference type="RefSeq" id="WP_189485502.1">
    <property type="nucleotide sequence ID" value="NZ_BMZB01000001.1"/>
</dbReference>
<dbReference type="GO" id="GO:0016798">
    <property type="term" value="F:hydrolase activity, acting on glycosyl bonds"/>
    <property type="evidence" value="ECO:0007669"/>
    <property type="project" value="UniProtKB-KW"/>
</dbReference>
<reference evidence="8" key="1">
    <citation type="journal article" date="2014" name="Int. J. Syst. Evol. Microbiol.">
        <title>Complete genome sequence of Corynebacterium casei LMG S-19264T (=DSM 44701T), isolated from a smear-ripened cheese.</title>
        <authorList>
            <consortium name="US DOE Joint Genome Institute (JGI-PGF)"/>
            <person name="Walter F."/>
            <person name="Albersmeier A."/>
            <person name="Kalinowski J."/>
            <person name="Ruckert C."/>
        </authorList>
    </citation>
    <scope>NUCLEOTIDE SEQUENCE</scope>
    <source>
        <strain evidence="8">KCTC 32296</strain>
    </source>
</reference>
<proteinExistence type="inferred from homology"/>
<evidence type="ECO:0000313" key="8">
    <source>
        <dbReference type="EMBL" id="GGZ28066.1"/>
    </source>
</evidence>
<dbReference type="Proteomes" id="UP000662572">
    <property type="component" value="Unassembled WGS sequence"/>
</dbReference>
<dbReference type="EMBL" id="BMZB01000001">
    <property type="protein sequence ID" value="GGZ28066.1"/>
    <property type="molecule type" value="Genomic_DNA"/>
</dbReference>
<dbReference type="AlphaFoldDB" id="A0A918PZD7"/>
<evidence type="ECO:0000256" key="2">
    <source>
        <dbReference type="ARBA" id="ARBA00022801"/>
    </source>
</evidence>
<evidence type="ECO:0000256" key="1">
    <source>
        <dbReference type="ARBA" id="ARBA00022729"/>
    </source>
</evidence>
<keyword evidence="5" id="KW-0624">Polysaccharide degradation</keyword>
<gene>
    <name evidence="8" type="ORF">GCM10011273_12280</name>
</gene>